<dbReference type="PATRIC" id="fig|656366.3.peg.2578"/>
<organism evidence="1 2">
    <name type="scientific">Arthrobacter alpinus</name>
    <dbReference type="NCBI Taxonomy" id="656366"/>
    <lineage>
        <taxon>Bacteria</taxon>
        <taxon>Bacillati</taxon>
        <taxon>Actinomycetota</taxon>
        <taxon>Actinomycetes</taxon>
        <taxon>Micrococcales</taxon>
        <taxon>Micrococcaceae</taxon>
        <taxon>Arthrobacter</taxon>
    </lineage>
</organism>
<evidence type="ECO:0000313" key="2">
    <source>
        <dbReference type="Proteomes" id="UP000062833"/>
    </source>
</evidence>
<proteinExistence type="predicted"/>
<reference evidence="2" key="1">
    <citation type="submission" date="2015-09" db="EMBL/GenBank/DDBJ databases">
        <title>Complete genome of Arthrobacter alpinus strain R3.8.</title>
        <authorList>
            <person name="See-Too W.S."/>
            <person name="Chan K.G."/>
        </authorList>
    </citation>
    <scope>NUCLEOTIDE SEQUENCE [LARGE SCALE GENOMIC DNA]</scope>
    <source>
        <strain evidence="2">R3.8</strain>
    </source>
</reference>
<name>A0A0M5LXT1_9MICC</name>
<dbReference type="EMBL" id="CP012677">
    <property type="protein sequence ID" value="ALE92837.1"/>
    <property type="molecule type" value="Genomic_DNA"/>
</dbReference>
<protein>
    <submittedName>
        <fullName evidence="1">Uncharacterized protein</fullName>
    </submittedName>
</protein>
<keyword evidence="2" id="KW-1185">Reference proteome</keyword>
<gene>
    <name evidence="1" type="ORF">AOC05_11930</name>
</gene>
<evidence type="ECO:0000313" key="1">
    <source>
        <dbReference type="EMBL" id="ALE92837.1"/>
    </source>
</evidence>
<dbReference type="Proteomes" id="UP000062833">
    <property type="component" value="Chromosome"/>
</dbReference>
<accession>A0A0M5LXT1</accession>
<sequence length="78" mass="8290">MDGVVRARTRHVIPERKSARLARAGIHAATAALASADLGDRQSLAALLAMMNDRFTGVAGNPGARFISPFRTTAAKTW</sequence>
<dbReference type="AlphaFoldDB" id="A0A0M5LXT1"/>
<dbReference type="KEGG" id="aaq:AOC05_11930"/>